<feature type="region of interest" description="Disordered" evidence="4">
    <location>
        <begin position="324"/>
        <end position="348"/>
    </location>
</feature>
<dbReference type="Proteomes" id="UP000515146">
    <property type="component" value="Unplaced"/>
</dbReference>
<dbReference type="InterPro" id="IPR032675">
    <property type="entry name" value="LRR_dom_sf"/>
</dbReference>
<evidence type="ECO:0000256" key="2">
    <source>
        <dbReference type="ARBA" id="ARBA00022729"/>
    </source>
</evidence>
<evidence type="ECO:0000313" key="6">
    <source>
        <dbReference type="RefSeq" id="XP_027204439.1"/>
    </source>
</evidence>
<sequence length="1496" mass="172741">MALLQLIVANDGDDNHGNRRNYHHHRRQIYCDLNPMCLCQNYQAQYMDVTCINVPFDSLPDLSRMMSTTNESMINSFDHHHHRHLYRVRIHGARQLTQLNDHNSFIHLITLTSLSITNTRISWIDSNLFRNLAISRTLTTLDLSYGQLVDIPVDALEPLENLQWLSLQGNQIEIIKQNRFLYRLKHLRTLLLNENRLFIIDDGSFSGMPSLEQINFDSNMIERVEGSPFPSTLRSLSISNCLLRKIPFNSIESLSRLEILQLQGNLINHLSPFKLMVRRIQLIDLSHNLIDQIPDNLFVNFQSSSVNRIKLKRNQNETRFTDSVKPASWTDNNNNNVDDRTNNNSLNESDDIFNDDDEEGLQIEQLYLDFNFIKSLDSTNLFRSIRLKKLSISNNRLSSSGLSNPSIFDGPIGHSLKILNVNYNLIDKYPRAFRSLTGLQQLLMKNNRIQTFDSANIFGQSSRTLELIDLSQNLIERIPTAAFNTLRNLIKLNLHDNAISRLDKDDLSGWCSQRLKSLTLSKNNLEYLSVDAFRSCKHLNELRLGGNRLLRIQPVQLAHYLNRLQLLDLSSLASVDWSYENIGNQSNQMINKFSHIKWLQFDFNQLRSIPSEMIDIFPGIKHLDLQNNLIDTIQTNQLSQLIDLQSIIISNNHLMKISTNSFSRLPRLESLTLYFNRIEYLDFGSFNELPRLQSLVLSRNQINHLEPGTFINISNESNSLTLLLDNNRIECLSIDPFVYIRRRLKPEASSTFTTIDDDDDNNANDGQFAIYLNVSNNQIKTLGNCQNSFPTTTKTNKNWVNIVRRRNQRDKQRKHQQTLAVRVLDLSSNQINELNRKFFQQFCPKTLSLLVNHNLIQRIPLQLFSLGYCSQLQSLSLNHNYIVDIKLAFDDDDDNQTSDNNDNSSFVIQTLSLQNNQIKDLSRFYRLFKRCSQLKSLYLNHNQIEWIPVNLWSETTIVTLNIANNKLTLDDDDSDNDGKGHDHDDGKGQSPIDQCFGIAKTLKYLDLSNNLLRTIPKRIIFCDNLNELLLTNNQIYSFGYEPSLIQRLISHLKRLDLDNNPLNIGGNQRGKTFEWLNNDHSSLSILRLSNVISNNDKSNESLNIGESLNLPYLHTLDLSNNNILQISLRLLSRSRNVRHLNLATNQLREVPKHIWKYVTRLQWLSLRNNPIDILDSLSFAGLKYLRYLDIQELNLQYIDSRIFIYQSQMLSLKISTYPQIRSFRLQDILTKCDSLQTIVVDVREQILSHQIQWAFGGKLRELIITGRNLAVIIPDAFQGLNNANDLIVRITNTSVKHLPDSLLRYLADIRYITIDLRGNLLHTVSPSVFFTNLDNYHHSWKTWQSRQLLGGIILEDNPLVCDCNLLWLSQWMREVFTEMKSINVEAAIHAKSKLSLSQCARPLCYNNAQQYSSTSNITTTTSSSPLKQSYVSIIDLRDEDICQQQQQCQQDVSIAWPSLSSSSSSSDDRYVMFVQISIVLIFRLFSCNYQLAAIVN</sequence>
<feature type="region of interest" description="Disordered" evidence="4">
    <location>
        <begin position="971"/>
        <end position="991"/>
    </location>
</feature>
<organism evidence="5 6">
    <name type="scientific">Dermatophagoides pteronyssinus</name>
    <name type="common">European house dust mite</name>
    <dbReference type="NCBI Taxonomy" id="6956"/>
    <lineage>
        <taxon>Eukaryota</taxon>
        <taxon>Metazoa</taxon>
        <taxon>Ecdysozoa</taxon>
        <taxon>Arthropoda</taxon>
        <taxon>Chelicerata</taxon>
        <taxon>Arachnida</taxon>
        <taxon>Acari</taxon>
        <taxon>Acariformes</taxon>
        <taxon>Sarcoptiformes</taxon>
        <taxon>Astigmata</taxon>
        <taxon>Psoroptidia</taxon>
        <taxon>Analgoidea</taxon>
        <taxon>Pyroglyphidae</taxon>
        <taxon>Dermatophagoidinae</taxon>
        <taxon>Dermatophagoides</taxon>
    </lineage>
</organism>
<evidence type="ECO:0000256" key="4">
    <source>
        <dbReference type="SAM" id="MobiDB-lite"/>
    </source>
</evidence>
<evidence type="ECO:0000256" key="3">
    <source>
        <dbReference type="ARBA" id="ARBA00022737"/>
    </source>
</evidence>
<dbReference type="InterPro" id="IPR003591">
    <property type="entry name" value="Leu-rich_rpt_typical-subtyp"/>
</dbReference>
<protein>
    <submittedName>
        <fullName evidence="6">Chaoptin-like</fullName>
    </submittedName>
</protein>
<keyword evidence="3" id="KW-0677">Repeat</keyword>
<dbReference type="InParanoid" id="A0A6P6YHW5"/>
<dbReference type="PANTHER" id="PTHR24373">
    <property type="entry name" value="SLIT RELATED LEUCINE-RICH REPEAT NEURONAL PROTEIN"/>
    <property type="match status" value="1"/>
</dbReference>
<dbReference type="PANTHER" id="PTHR24373:SF370">
    <property type="entry name" value="FISH-LIPS, ISOFORM E"/>
    <property type="match status" value="1"/>
</dbReference>
<dbReference type="SMART" id="SM00369">
    <property type="entry name" value="LRR_TYP"/>
    <property type="match status" value="24"/>
</dbReference>
<dbReference type="KEGG" id="dpte:113798151"/>
<accession>A0A6P6YHW5</accession>
<dbReference type="FunCoup" id="A0A6P6YHW5">
    <property type="interactions" value="19"/>
</dbReference>
<reference evidence="6" key="1">
    <citation type="submission" date="2025-08" db="UniProtKB">
        <authorList>
            <consortium name="RefSeq"/>
        </authorList>
    </citation>
    <scope>IDENTIFICATION</scope>
    <source>
        <strain evidence="6">Airmid</strain>
    </source>
</reference>
<keyword evidence="2" id="KW-0732">Signal</keyword>
<dbReference type="SMART" id="SM00365">
    <property type="entry name" value="LRR_SD22"/>
    <property type="match status" value="7"/>
</dbReference>
<dbReference type="RefSeq" id="XP_027204439.1">
    <property type="nucleotide sequence ID" value="XM_027348638.1"/>
</dbReference>
<evidence type="ECO:0000313" key="5">
    <source>
        <dbReference type="Proteomes" id="UP000515146"/>
    </source>
</evidence>
<keyword evidence="5" id="KW-1185">Reference proteome</keyword>
<feature type="compositionally biased region" description="Basic and acidic residues" evidence="4">
    <location>
        <begin position="976"/>
        <end position="987"/>
    </location>
</feature>
<dbReference type="SUPFAM" id="SSF52058">
    <property type="entry name" value="L domain-like"/>
    <property type="match status" value="5"/>
</dbReference>
<gene>
    <name evidence="6" type="primary">LOC113798151</name>
</gene>
<keyword evidence="1" id="KW-0433">Leucine-rich repeat</keyword>
<dbReference type="GO" id="GO:0005615">
    <property type="term" value="C:extracellular space"/>
    <property type="evidence" value="ECO:0007669"/>
    <property type="project" value="TreeGrafter"/>
</dbReference>
<feature type="compositionally biased region" description="Low complexity" evidence="4">
    <location>
        <begin position="331"/>
        <end position="347"/>
    </location>
</feature>
<dbReference type="GO" id="GO:0031012">
    <property type="term" value="C:extracellular matrix"/>
    <property type="evidence" value="ECO:0007669"/>
    <property type="project" value="TreeGrafter"/>
</dbReference>
<dbReference type="Pfam" id="PF13855">
    <property type="entry name" value="LRR_8"/>
    <property type="match status" value="5"/>
</dbReference>
<dbReference type="OMA" id="ECDCEIA"/>
<proteinExistence type="predicted"/>
<name>A0A6P6YHW5_DERPT</name>
<dbReference type="OrthoDB" id="10022853at2759"/>
<evidence type="ECO:0000256" key="1">
    <source>
        <dbReference type="ARBA" id="ARBA00022614"/>
    </source>
</evidence>
<dbReference type="InterPro" id="IPR001611">
    <property type="entry name" value="Leu-rich_rpt"/>
</dbReference>
<dbReference type="SMART" id="SM00364">
    <property type="entry name" value="LRR_BAC"/>
    <property type="match status" value="9"/>
</dbReference>
<dbReference type="PROSITE" id="PS51450">
    <property type="entry name" value="LRR"/>
    <property type="match status" value="5"/>
</dbReference>
<dbReference type="InterPro" id="IPR050328">
    <property type="entry name" value="Dev_Immune_Receptor"/>
</dbReference>
<dbReference type="Gene3D" id="3.80.10.10">
    <property type="entry name" value="Ribonuclease Inhibitor"/>
    <property type="match status" value="10"/>
</dbReference>